<dbReference type="AlphaFoldDB" id="A0A2G5SPN2"/>
<dbReference type="EMBL" id="PDUG01000006">
    <property type="protein sequence ID" value="PIC17030.1"/>
    <property type="molecule type" value="Genomic_DNA"/>
</dbReference>
<accession>A0A2G5SPN2</accession>
<sequence>MSIYNNLYSRRAPGFTPVPEKGDKCDIRAILMLKKNMVFVSLPSTDGKKCALSIRRNIFVQESGTEIQQLNMVDMSSEEGLILKKKMGSIEDRDICGRRWTLKRFRPHFEPPERFLSLTLAAGDGFLEDKGQTIETLRGVCQHDEERIHNKTMFEAVKFIQGVADLRESGSKTPSSQRNLSRFSEVVFPSG</sequence>
<evidence type="ECO:0000313" key="2">
    <source>
        <dbReference type="Proteomes" id="UP000230233"/>
    </source>
</evidence>
<comment type="caution">
    <text evidence="1">The sequence shown here is derived from an EMBL/GenBank/DDBJ whole genome shotgun (WGS) entry which is preliminary data.</text>
</comment>
<protein>
    <submittedName>
        <fullName evidence="1">Uncharacterized protein</fullName>
    </submittedName>
</protein>
<evidence type="ECO:0000313" key="1">
    <source>
        <dbReference type="EMBL" id="PIC17030.1"/>
    </source>
</evidence>
<dbReference type="Proteomes" id="UP000230233">
    <property type="component" value="Chromosome X"/>
</dbReference>
<reference evidence="2" key="1">
    <citation type="submission" date="2017-10" db="EMBL/GenBank/DDBJ databases">
        <title>Rapid genome shrinkage in a self-fertile nematode reveals novel sperm competition proteins.</title>
        <authorList>
            <person name="Yin D."/>
            <person name="Schwarz E.M."/>
            <person name="Thomas C.G."/>
            <person name="Felde R.L."/>
            <person name="Korf I.F."/>
            <person name="Cutter A.D."/>
            <person name="Schartner C.M."/>
            <person name="Ralston E.J."/>
            <person name="Meyer B.J."/>
            <person name="Haag E.S."/>
        </authorList>
    </citation>
    <scope>NUCLEOTIDE SEQUENCE [LARGE SCALE GENOMIC DNA]</scope>
    <source>
        <strain evidence="2">JU1422</strain>
    </source>
</reference>
<proteinExistence type="predicted"/>
<gene>
    <name evidence="1" type="primary">Cnig_chr_X.g23420</name>
    <name evidence="1" type="ORF">B9Z55_023420</name>
</gene>
<keyword evidence="2" id="KW-1185">Reference proteome</keyword>
<organism evidence="1 2">
    <name type="scientific">Caenorhabditis nigoni</name>
    <dbReference type="NCBI Taxonomy" id="1611254"/>
    <lineage>
        <taxon>Eukaryota</taxon>
        <taxon>Metazoa</taxon>
        <taxon>Ecdysozoa</taxon>
        <taxon>Nematoda</taxon>
        <taxon>Chromadorea</taxon>
        <taxon>Rhabditida</taxon>
        <taxon>Rhabditina</taxon>
        <taxon>Rhabditomorpha</taxon>
        <taxon>Rhabditoidea</taxon>
        <taxon>Rhabditidae</taxon>
        <taxon>Peloderinae</taxon>
        <taxon>Caenorhabditis</taxon>
    </lineage>
</organism>
<name>A0A2G5SPN2_9PELO</name>